<evidence type="ECO:0000313" key="1">
    <source>
        <dbReference type="EMBL" id="KRZ28687.1"/>
    </source>
</evidence>
<sequence length="32" mass="3409">MLSISLGASQPFGIPQLRILCLALIGKNPFPI</sequence>
<proteinExistence type="predicted"/>
<protein>
    <submittedName>
        <fullName evidence="1">Uncharacterized protein</fullName>
    </submittedName>
</protein>
<evidence type="ECO:0000313" key="2">
    <source>
        <dbReference type="Proteomes" id="UP000054721"/>
    </source>
</evidence>
<reference evidence="1 2" key="1">
    <citation type="submission" date="2015-05" db="EMBL/GenBank/DDBJ databases">
        <title>Evolution of Trichinella species and genotypes.</title>
        <authorList>
            <person name="Korhonen P.K."/>
            <person name="Edoardo P."/>
            <person name="Giuseppe L.R."/>
            <person name="Gasser R.B."/>
        </authorList>
    </citation>
    <scope>NUCLEOTIDE SEQUENCE [LARGE SCALE GENOMIC DNA]</scope>
    <source>
        <strain evidence="1">ISS10</strain>
    </source>
</reference>
<dbReference type="AlphaFoldDB" id="A0A0V1J139"/>
<dbReference type="Proteomes" id="UP000054721">
    <property type="component" value="Unassembled WGS sequence"/>
</dbReference>
<name>A0A0V1J139_9BILA</name>
<organism evidence="1 2">
    <name type="scientific">Trichinella nativa</name>
    <dbReference type="NCBI Taxonomy" id="6335"/>
    <lineage>
        <taxon>Eukaryota</taxon>
        <taxon>Metazoa</taxon>
        <taxon>Ecdysozoa</taxon>
        <taxon>Nematoda</taxon>
        <taxon>Enoplea</taxon>
        <taxon>Dorylaimia</taxon>
        <taxon>Trichinellida</taxon>
        <taxon>Trichinellidae</taxon>
        <taxon>Trichinella</taxon>
    </lineage>
</organism>
<comment type="caution">
    <text evidence="1">The sequence shown here is derived from an EMBL/GenBank/DDBJ whole genome shotgun (WGS) entry which is preliminary data.</text>
</comment>
<dbReference type="EMBL" id="JYDW01004061">
    <property type="protein sequence ID" value="KRZ28687.1"/>
    <property type="molecule type" value="Genomic_DNA"/>
</dbReference>
<keyword evidence="2" id="KW-1185">Reference proteome</keyword>
<accession>A0A0V1J139</accession>
<gene>
    <name evidence="1" type="ORF">T02_11425</name>
</gene>